<dbReference type="AlphaFoldDB" id="A0AA38LRS6"/>
<evidence type="ECO:0000259" key="1">
    <source>
        <dbReference type="Pfam" id="PF01636"/>
    </source>
</evidence>
<evidence type="ECO:0000313" key="2">
    <source>
        <dbReference type="EMBL" id="KAI9633510.1"/>
    </source>
</evidence>
<dbReference type="GeneID" id="77729169"/>
<accession>A0AA38LRS6</accession>
<protein>
    <recommendedName>
        <fullName evidence="1">Aminoglycoside phosphotransferase domain-containing protein</fullName>
    </recommendedName>
</protein>
<evidence type="ECO:0000313" key="3">
    <source>
        <dbReference type="Proteomes" id="UP001164286"/>
    </source>
</evidence>
<dbReference type="Pfam" id="PF01636">
    <property type="entry name" value="APH"/>
    <property type="match status" value="1"/>
</dbReference>
<proteinExistence type="predicted"/>
<gene>
    <name evidence="2" type="ORF">MKK02DRAFT_38163</name>
</gene>
<reference evidence="2" key="1">
    <citation type="journal article" date="2022" name="G3 (Bethesda)">
        <title>High quality genome of the basidiomycete yeast Dioszegia hungarica PDD-24b-2 isolated from cloud water.</title>
        <authorList>
            <person name="Jarrige D."/>
            <person name="Haridas S."/>
            <person name="Bleykasten-Grosshans C."/>
            <person name="Joly M."/>
            <person name="Nadalig T."/>
            <person name="Sancelme M."/>
            <person name="Vuilleumier S."/>
            <person name="Grigoriev I.V."/>
            <person name="Amato P."/>
            <person name="Bringel F."/>
        </authorList>
    </citation>
    <scope>NUCLEOTIDE SEQUENCE</scope>
    <source>
        <strain evidence="2">PDD-24b-2</strain>
    </source>
</reference>
<dbReference type="Proteomes" id="UP001164286">
    <property type="component" value="Unassembled WGS sequence"/>
</dbReference>
<dbReference type="InterPro" id="IPR002575">
    <property type="entry name" value="Aminoglycoside_PTrfase"/>
</dbReference>
<dbReference type="InterPro" id="IPR011009">
    <property type="entry name" value="Kinase-like_dom_sf"/>
</dbReference>
<dbReference type="InterPro" id="IPR051678">
    <property type="entry name" value="AGP_Transferase"/>
</dbReference>
<feature type="domain" description="Aminoglycoside phosphotransferase" evidence="1">
    <location>
        <begin position="127"/>
        <end position="329"/>
    </location>
</feature>
<dbReference type="PANTHER" id="PTHR21310:SF15">
    <property type="entry name" value="AMINOGLYCOSIDE PHOSPHOTRANSFERASE DOMAIN-CONTAINING PROTEIN"/>
    <property type="match status" value="1"/>
</dbReference>
<dbReference type="SUPFAM" id="SSF56112">
    <property type="entry name" value="Protein kinase-like (PK-like)"/>
    <property type="match status" value="1"/>
</dbReference>
<dbReference type="RefSeq" id="XP_052943287.1">
    <property type="nucleotide sequence ID" value="XM_053089964.1"/>
</dbReference>
<name>A0AA38LRS6_9TREE</name>
<dbReference type="EMBL" id="JAKWFO010000008">
    <property type="protein sequence ID" value="KAI9633510.1"/>
    <property type="molecule type" value="Genomic_DNA"/>
</dbReference>
<comment type="caution">
    <text evidence="2">The sequence shown here is derived from an EMBL/GenBank/DDBJ whole genome shotgun (WGS) entry which is preliminary data.</text>
</comment>
<dbReference type="PANTHER" id="PTHR21310">
    <property type="entry name" value="AMINOGLYCOSIDE PHOSPHOTRANSFERASE-RELATED-RELATED"/>
    <property type="match status" value="1"/>
</dbReference>
<organism evidence="2 3">
    <name type="scientific">Dioszegia hungarica</name>
    <dbReference type="NCBI Taxonomy" id="4972"/>
    <lineage>
        <taxon>Eukaryota</taxon>
        <taxon>Fungi</taxon>
        <taxon>Dikarya</taxon>
        <taxon>Basidiomycota</taxon>
        <taxon>Agaricomycotina</taxon>
        <taxon>Tremellomycetes</taxon>
        <taxon>Tremellales</taxon>
        <taxon>Bulleribasidiaceae</taxon>
        <taxon>Dioszegia</taxon>
    </lineage>
</organism>
<keyword evidence="3" id="KW-1185">Reference proteome</keyword>
<sequence>MVNAVVITRSQSICSFLYANGNQCQVARVDNTSYCADPGPQNLPGFEGRSVFLAQLPAILDTLCLIEHAELARPGNHAKPLTIDAATLPGGMWNVHVPIEFSDGVKWIARIRRKTVRAWPALVERHFMQGEIDLLRWIAETGAAPAPKVMSSIFTHGAADFYFMELIPGSSCADPIWKGVPREQTSRTLLDYAKINIERSKHPLRLTGALHRDKDSGTYTVGPLYTRDITNISPPQFPGPWKTVALKYKWQFDYLLDTIRAGQLYSRQRKKAFLVHRWMKDAVMAYPPYNVEDEDTFPLNNDSNGGHIMVDARGGITGLIDWEGASVGPKCEAFAIPQAFEERLFFDGSNELSWAELELADAYKSLGRPDLAECITLGKPYQWISILIYGGSWHQYKWVKALGVSVGYEMEDNEKDFLSRQRKTYKAEFRALKKMWAEEEAVKAQTEQGVTEGTGAKADVSDIGDSRCEGGMAV</sequence>